<organism evidence="1 2">
    <name type="scientific">Bacillus sonorensis L12</name>
    <dbReference type="NCBI Taxonomy" id="1274524"/>
    <lineage>
        <taxon>Bacteria</taxon>
        <taxon>Bacillati</taxon>
        <taxon>Bacillota</taxon>
        <taxon>Bacilli</taxon>
        <taxon>Bacillales</taxon>
        <taxon>Bacillaceae</taxon>
        <taxon>Bacillus</taxon>
    </lineage>
</organism>
<dbReference type="Proteomes" id="UP000011907">
    <property type="component" value="Unassembled WGS sequence"/>
</dbReference>
<accession>M5PF05</accession>
<dbReference type="AlphaFoldDB" id="M5PF05"/>
<evidence type="ECO:0000313" key="2">
    <source>
        <dbReference type="Proteomes" id="UP000011907"/>
    </source>
</evidence>
<dbReference type="EMBL" id="AOFM01000006">
    <property type="protein sequence ID" value="EME75087.1"/>
    <property type="molecule type" value="Genomic_DNA"/>
</dbReference>
<sequence length="65" mass="7431">MPFLNRCFDSTLKTLGSENNTLLLPQDKDTHVFIWRFLFAPAGLSNNLRAIFVKANLKGGERYDN</sequence>
<protein>
    <submittedName>
        <fullName evidence="1">Uncharacterized protein</fullName>
    </submittedName>
</protein>
<comment type="caution">
    <text evidence="1">The sequence shown here is derived from an EMBL/GenBank/DDBJ whole genome shotgun (WGS) entry which is preliminary data.</text>
</comment>
<dbReference type="STRING" id="1274524.BSONL12_08867"/>
<evidence type="ECO:0000313" key="1">
    <source>
        <dbReference type="EMBL" id="EME75087.1"/>
    </source>
</evidence>
<dbReference type="PATRIC" id="fig|1274524.3.peg.1926"/>
<reference evidence="1 2" key="1">
    <citation type="journal article" date="2013" name="Genome Announc.">
        <title>Draft Whole-Genome Sequence of Bacillus sonorensis Strain L12, a Source of Nonribosomal Lipopeptides.</title>
        <authorList>
            <person name="Adimpong D.B."/>
            <person name="Sorensen K.I."/>
            <person name="Nielsen D.S."/>
            <person name="Thorsen L."/>
            <person name="Rasmussen T.B."/>
            <person name="Derkx P.M."/>
            <person name="Jespersen L."/>
        </authorList>
    </citation>
    <scope>NUCLEOTIDE SEQUENCE [LARGE SCALE GENOMIC DNA]</scope>
    <source>
        <strain evidence="1 2">L12</strain>
    </source>
</reference>
<name>M5PF05_9BACI</name>
<gene>
    <name evidence="1" type="ORF">BSONL12_08867</name>
</gene>
<proteinExistence type="predicted"/>